<organism evidence="1 2">
    <name type="scientific">Thermococcus aggregans</name>
    <dbReference type="NCBI Taxonomy" id="110163"/>
    <lineage>
        <taxon>Archaea</taxon>
        <taxon>Methanobacteriati</taxon>
        <taxon>Methanobacteriota</taxon>
        <taxon>Thermococci</taxon>
        <taxon>Thermococcales</taxon>
        <taxon>Thermococcaceae</taxon>
        <taxon>Thermococcus</taxon>
    </lineage>
</organism>
<evidence type="ECO:0000313" key="2">
    <source>
        <dbReference type="Proteomes" id="UP001055732"/>
    </source>
</evidence>
<proteinExistence type="predicted"/>
<dbReference type="Proteomes" id="UP001055732">
    <property type="component" value="Chromosome"/>
</dbReference>
<name>A0A9E7MYJ3_THEAG</name>
<gene>
    <name evidence="1" type="ORF">NF865_02695</name>
</gene>
<dbReference type="EMBL" id="CP099582">
    <property type="protein sequence ID" value="USS41136.1"/>
    <property type="molecule type" value="Genomic_DNA"/>
</dbReference>
<sequence>MLKRTLPLLFLVLLVSGFVNAQESISASATVDLNVTLVNAGPFYKFVLINPNYEYTLLREDSEIKTVNNPGFWIAPYETLQVNVKINETLSTGTISGVEGSNPFYNPVYPQLILYPQKYYAVDTFFISDGYVKVVKYSGTVKVTINNPSPETSKYIAIGLPILFEGAEVSGFTPEYTMKYSEYVGTILSQYAQYVKEYTPKYLDRSSESSTNTLSELSSRIIVSSGTDLLSRSKEGPELLGRVYKKPELKFDYPVWIVFLGDNLEITYDVKWENLMRVSEFGGEKEKTFRFIMDRRDIK</sequence>
<reference evidence="1" key="2">
    <citation type="submission" date="2022-06" db="EMBL/GenBank/DDBJ databases">
        <authorList>
            <person name="Park Y.-J."/>
        </authorList>
    </citation>
    <scope>NUCLEOTIDE SEQUENCE</scope>
    <source>
        <strain evidence="1">TY</strain>
    </source>
</reference>
<evidence type="ECO:0000313" key="1">
    <source>
        <dbReference type="EMBL" id="USS41136.1"/>
    </source>
</evidence>
<accession>A0A9E7MYJ3</accession>
<protein>
    <submittedName>
        <fullName evidence="1">Uncharacterized protein</fullName>
    </submittedName>
</protein>
<dbReference type="KEGG" id="tagg:NF865_02695"/>
<keyword evidence="2" id="KW-1185">Reference proteome</keyword>
<dbReference type="RefSeq" id="WP_253305077.1">
    <property type="nucleotide sequence ID" value="NZ_CP099582.1"/>
</dbReference>
<reference evidence="1" key="1">
    <citation type="journal article" date="1998" name="Int. J. Syst. Bacteriol. 48 Pt">
        <title>Thermococcus guaymasensis sp. nov. and Thermococcus aggregans sp. nov., two novel thermophilic archaea isolated from the Guaymas Basin hydrothermal vent site.</title>
        <authorList>
            <person name="Canganella F."/>
            <person name="Jones W.J."/>
            <person name="Gambacorta A."/>
            <person name="Antranikian G."/>
        </authorList>
    </citation>
    <scope>NUCLEOTIDE SEQUENCE</scope>
    <source>
        <strain evidence="1">TY</strain>
    </source>
</reference>
<dbReference type="AlphaFoldDB" id="A0A9E7MYJ3"/>